<sequence length="372" mass="42431">MNMEILIELSLVRLLLIVEHPLDAGERIVLTPNLMVKLYCAAVRCISMAHSNNTATSESNFWLRSVFASSEYPCILVQCPYTSNVKRRSGHGLIPDRRSHVSRLTPSRSIYKLDFICPICTEKRVPFKPFAPGSRRRSGDSRSRLTVDCSNTPRYHLVKPDQVCWIRARLPEFPTTKDGLKNRELDEDEDEESIDPQFDQCVFEPYFIPDNSSSVPKSVDQSGARPYALNECYSSAHRSFFMNTLRIPLTSSLGEVLSLRPPAKPVSVSVVHPRWTRRSWCQFGRRLAQWYALIDHWLLLELGNPGSLHSFVTGTKTSAAVDDQRTDRPMRSNDETNAVLQTVFQFPLLFGADGQWYRPSDVGFVKCLHHRN</sequence>
<dbReference type="STRING" id="46835.A0A504YB62"/>
<organism evidence="2 3">
    <name type="scientific">Fasciola gigantica</name>
    <name type="common">Giant liver fluke</name>
    <dbReference type="NCBI Taxonomy" id="46835"/>
    <lineage>
        <taxon>Eukaryota</taxon>
        <taxon>Metazoa</taxon>
        <taxon>Spiralia</taxon>
        <taxon>Lophotrochozoa</taxon>
        <taxon>Platyhelminthes</taxon>
        <taxon>Trematoda</taxon>
        <taxon>Digenea</taxon>
        <taxon>Plagiorchiida</taxon>
        <taxon>Echinostomata</taxon>
        <taxon>Echinostomatoidea</taxon>
        <taxon>Fasciolidae</taxon>
        <taxon>Fasciola</taxon>
    </lineage>
</organism>
<feature type="chain" id="PRO_5021241518" evidence="1">
    <location>
        <begin position="25"/>
        <end position="372"/>
    </location>
</feature>
<name>A0A504YB62_FASGI</name>
<dbReference type="OrthoDB" id="1262810at2759"/>
<dbReference type="EMBL" id="SUNJ01011488">
    <property type="protein sequence ID" value="TPP58832.1"/>
    <property type="molecule type" value="Genomic_DNA"/>
</dbReference>
<dbReference type="Proteomes" id="UP000316759">
    <property type="component" value="Unassembled WGS sequence"/>
</dbReference>
<proteinExistence type="predicted"/>
<reference evidence="2 3" key="1">
    <citation type="submission" date="2019-04" db="EMBL/GenBank/DDBJ databases">
        <title>Annotation for the trematode Fasciola gigantica.</title>
        <authorList>
            <person name="Choi Y.-J."/>
        </authorList>
    </citation>
    <scope>NUCLEOTIDE SEQUENCE [LARGE SCALE GENOMIC DNA]</scope>
    <source>
        <strain evidence="2">Uganda_cow_1</strain>
    </source>
</reference>
<evidence type="ECO:0000313" key="3">
    <source>
        <dbReference type="Proteomes" id="UP000316759"/>
    </source>
</evidence>
<accession>A0A504YB62</accession>
<protein>
    <submittedName>
        <fullName evidence="2">Uncharacterized protein</fullName>
    </submittedName>
</protein>
<comment type="caution">
    <text evidence="2">The sequence shown here is derived from an EMBL/GenBank/DDBJ whole genome shotgun (WGS) entry which is preliminary data.</text>
</comment>
<keyword evidence="3" id="KW-1185">Reference proteome</keyword>
<evidence type="ECO:0000256" key="1">
    <source>
        <dbReference type="SAM" id="SignalP"/>
    </source>
</evidence>
<feature type="signal peptide" evidence="1">
    <location>
        <begin position="1"/>
        <end position="24"/>
    </location>
</feature>
<dbReference type="AlphaFoldDB" id="A0A504YB62"/>
<gene>
    <name evidence="2" type="ORF">FGIG_00389</name>
</gene>
<keyword evidence="1" id="KW-0732">Signal</keyword>
<evidence type="ECO:0000313" key="2">
    <source>
        <dbReference type="EMBL" id="TPP58832.1"/>
    </source>
</evidence>